<keyword evidence="2" id="KW-1185">Reference proteome</keyword>
<evidence type="ECO:0000313" key="1">
    <source>
        <dbReference type="EMBL" id="GAA1663063.1"/>
    </source>
</evidence>
<organism evidence="1 2">
    <name type="scientific">Kribbella yunnanensis</name>
    <dbReference type="NCBI Taxonomy" id="190194"/>
    <lineage>
        <taxon>Bacteria</taxon>
        <taxon>Bacillati</taxon>
        <taxon>Actinomycetota</taxon>
        <taxon>Actinomycetes</taxon>
        <taxon>Propionibacteriales</taxon>
        <taxon>Kribbellaceae</taxon>
        <taxon>Kribbella</taxon>
    </lineage>
</organism>
<dbReference type="Proteomes" id="UP001500280">
    <property type="component" value="Unassembled WGS sequence"/>
</dbReference>
<proteinExistence type="predicted"/>
<gene>
    <name evidence="1" type="ORF">GCM10009745_00840</name>
</gene>
<accession>A0ABP4RWA2</accession>
<dbReference type="EMBL" id="BAAANF010000001">
    <property type="protein sequence ID" value="GAA1663063.1"/>
    <property type="molecule type" value="Genomic_DNA"/>
</dbReference>
<evidence type="ECO:0000313" key="2">
    <source>
        <dbReference type="Proteomes" id="UP001500280"/>
    </source>
</evidence>
<sequence>MRTAALPPIDRFAVLSHPPDDLSGELDPAAGALAERPQLPRRTLVLEDHFVGSEDVQLTVAVPIDRLRDPLNQRSQLRLVIGSNLLTRSPPLSLRTHGPTVPGA</sequence>
<name>A0ABP4RWA2_9ACTN</name>
<comment type="caution">
    <text evidence="1">The sequence shown here is derived from an EMBL/GenBank/DDBJ whole genome shotgun (WGS) entry which is preliminary data.</text>
</comment>
<reference evidence="2" key="1">
    <citation type="journal article" date="2019" name="Int. J. Syst. Evol. Microbiol.">
        <title>The Global Catalogue of Microorganisms (GCM) 10K type strain sequencing project: providing services to taxonomists for standard genome sequencing and annotation.</title>
        <authorList>
            <consortium name="The Broad Institute Genomics Platform"/>
            <consortium name="The Broad Institute Genome Sequencing Center for Infectious Disease"/>
            <person name="Wu L."/>
            <person name="Ma J."/>
        </authorList>
    </citation>
    <scope>NUCLEOTIDE SEQUENCE [LARGE SCALE GENOMIC DNA]</scope>
    <source>
        <strain evidence="2">JCM 14307</strain>
    </source>
</reference>
<protein>
    <submittedName>
        <fullName evidence="1">Uncharacterized protein</fullName>
    </submittedName>
</protein>